<dbReference type="Proteomes" id="UP000688137">
    <property type="component" value="Unassembled WGS sequence"/>
</dbReference>
<dbReference type="OMA" id="KQSHQAN"/>
<reference evidence="2" key="1">
    <citation type="submission" date="2021-01" db="EMBL/GenBank/DDBJ databases">
        <authorList>
            <consortium name="Genoscope - CEA"/>
            <person name="William W."/>
        </authorList>
    </citation>
    <scope>NUCLEOTIDE SEQUENCE</scope>
</reference>
<evidence type="ECO:0000256" key="1">
    <source>
        <dbReference type="SAM" id="MobiDB-lite"/>
    </source>
</evidence>
<feature type="region of interest" description="Disordered" evidence="1">
    <location>
        <begin position="200"/>
        <end position="224"/>
    </location>
</feature>
<feature type="compositionally biased region" description="Polar residues" evidence="1">
    <location>
        <begin position="209"/>
        <end position="224"/>
    </location>
</feature>
<accession>A0A8S1JZ83</accession>
<dbReference type="AlphaFoldDB" id="A0A8S1JZ83"/>
<evidence type="ECO:0000313" key="2">
    <source>
        <dbReference type="EMBL" id="CAD8047994.1"/>
    </source>
</evidence>
<name>A0A8S1JZ83_PARPR</name>
<comment type="caution">
    <text evidence="2">The sequence shown here is derived from an EMBL/GenBank/DDBJ whole genome shotgun (WGS) entry which is preliminary data.</text>
</comment>
<organism evidence="2 3">
    <name type="scientific">Paramecium primaurelia</name>
    <dbReference type="NCBI Taxonomy" id="5886"/>
    <lineage>
        <taxon>Eukaryota</taxon>
        <taxon>Sar</taxon>
        <taxon>Alveolata</taxon>
        <taxon>Ciliophora</taxon>
        <taxon>Intramacronucleata</taxon>
        <taxon>Oligohymenophorea</taxon>
        <taxon>Peniculida</taxon>
        <taxon>Parameciidae</taxon>
        <taxon>Paramecium</taxon>
    </lineage>
</organism>
<protein>
    <submittedName>
        <fullName evidence="2">Uncharacterized protein</fullName>
    </submittedName>
</protein>
<evidence type="ECO:0000313" key="3">
    <source>
        <dbReference type="Proteomes" id="UP000688137"/>
    </source>
</evidence>
<proteinExistence type="predicted"/>
<sequence>MNFLDFIQQQIQENQDKPEEIPLQINEEEPINLNENLDISANGSSSDEEQLYEEYFKEKPSIKATYDEIYEKLKQNSPPQTELENEQLQIIAELQAKLVVQETELLILKKLHFDLKNKQSHQANKIEQLQKEKDVMTQMKIGYDKKFQKLDEKRKIIEQNQRIIKKLAMSTSNDYLESAIKRVNQQVKINDKVQILQQQPIKENPQVRKLSNQKQQNSFRNNKK</sequence>
<dbReference type="EMBL" id="CAJJDM010000009">
    <property type="protein sequence ID" value="CAD8047994.1"/>
    <property type="molecule type" value="Genomic_DNA"/>
</dbReference>
<gene>
    <name evidence="2" type="ORF">PPRIM_AZ9-3.1.T0120272</name>
</gene>
<keyword evidence="3" id="KW-1185">Reference proteome</keyword>